<dbReference type="Pfam" id="PF08795">
    <property type="entry name" value="DUF1796"/>
    <property type="match status" value="1"/>
</dbReference>
<organism evidence="1 2">
    <name type="scientific">Oceanisphaera avium</name>
    <dbReference type="NCBI Taxonomy" id="1903694"/>
    <lineage>
        <taxon>Bacteria</taxon>
        <taxon>Pseudomonadati</taxon>
        <taxon>Pseudomonadota</taxon>
        <taxon>Gammaproteobacteria</taxon>
        <taxon>Aeromonadales</taxon>
        <taxon>Aeromonadaceae</taxon>
        <taxon>Oceanisphaera</taxon>
    </lineage>
</organism>
<reference evidence="2" key="1">
    <citation type="submission" date="2017-05" db="EMBL/GenBank/DDBJ databases">
        <authorList>
            <person name="Sung H."/>
        </authorList>
    </citation>
    <scope>NUCLEOTIDE SEQUENCE [LARGE SCALE GENOMIC DNA]</scope>
    <source>
        <strain evidence="2">AMac2203</strain>
    </source>
</reference>
<evidence type="ECO:0000313" key="1">
    <source>
        <dbReference type="EMBL" id="ART80333.1"/>
    </source>
</evidence>
<dbReference type="AlphaFoldDB" id="A0A1Y0CYD6"/>
<dbReference type="Proteomes" id="UP000243793">
    <property type="component" value="Chromosome"/>
</dbReference>
<keyword evidence="2" id="KW-1185">Reference proteome</keyword>
<dbReference type="RefSeq" id="WP_086964199.1">
    <property type="nucleotide sequence ID" value="NZ_CP021376.1"/>
</dbReference>
<accession>A0A1Y0CYD6</accession>
<dbReference type="KEGG" id="ocm:CBP12_09390"/>
<dbReference type="EMBL" id="CP021376">
    <property type="protein sequence ID" value="ART80333.1"/>
    <property type="molecule type" value="Genomic_DNA"/>
</dbReference>
<sequence length="219" mass="25575">MALVTDAKVLKNLIFNNECDFVSLGHNCDVAYFLRYNGIRKAAYPFDWCLTPAATVISLFENEFDDFVNIKNFSFSQPHLAAYFEGENKHIVEMDKIVISGHCEKYSMTFPHDFPINSKESYDEVSVKYNTRAARLMELVRSNNKVFFIYNYEDSLEEVFLLENINRVVNDKNPSLEFYIASLKTLENAFLSNFKYKALRFLNKKQQQISNIKNKFLLS</sequence>
<dbReference type="InterPro" id="IPR014903">
    <property type="entry name" value="DUF1796"/>
</dbReference>
<dbReference type="OrthoDB" id="7064256at2"/>
<protein>
    <submittedName>
        <fullName evidence="1">Uncharacterized protein</fullName>
    </submittedName>
</protein>
<evidence type="ECO:0000313" key="2">
    <source>
        <dbReference type="Proteomes" id="UP000243793"/>
    </source>
</evidence>
<proteinExistence type="predicted"/>
<name>A0A1Y0CYD6_9GAMM</name>
<gene>
    <name evidence="1" type="ORF">CBP12_09390</name>
</gene>